<name>A0A3P7JKR3_STRVU</name>
<dbReference type="EMBL" id="UYYB01108599">
    <property type="protein sequence ID" value="VDM80429.1"/>
    <property type="molecule type" value="Genomic_DNA"/>
</dbReference>
<evidence type="ECO:0000259" key="2">
    <source>
        <dbReference type="Pfam" id="PF00112"/>
    </source>
</evidence>
<dbReference type="Proteomes" id="UP000270094">
    <property type="component" value="Unassembled WGS sequence"/>
</dbReference>
<evidence type="ECO:0000313" key="4">
    <source>
        <dbReference type="Proteomes" id="UP000270094"/>
    </source>
</evidence>
<dbReference type="Pfam" id="PF00112">
    <property type="entry name" value="Peptidase_C1"/>
    <property type="match status" value="1"/>
</dbReference>
<dbReference type="SUPFAM" id="SSF54001">
    <property type="entry name" value="Cysteine proteinases"/>
    <property type="match status" value="1"/>
</dbReference>
<dbReference type="AlphaFoldDB" id="A0A3P7JKR3"/>
<comment type="similarity">
    <text evidence="1">Belongs to the peptidase C1 family.</text>
</comment>
<feature type="domain" description="Peptidase C1A papain C-terminal" evidence="2">
    <location>
        <begin position="1"/>
        <end position="88"/>
    </location>
</feature>
<evidence type="ECO:0000313" key="3">
    <source>
        <dbReference type="EMBL" id="VDM80429.1"/>
    </source>
</evidence>
<dbReference type="InterPro" id="IPR000668">
    <property type="entry name" value="Peptidase_C1A_C"/>
</dbReference>
<dbReference type="GO" id="GO:0008234">
    <property type="term" value="F:cysteine-type peptidase activity"/>
    <property type="evidence" value="ECO:0007669"/>
    <property type="project" value="InterPro"/>
</dbReference>
<accession>A0A3P7JKR3</accession>
<dbReference type="GO" id="GO:0006508">
    <property type="term" value="P:proteolysis"/>
    <property type="evidence" value="ECO:0007669"/>
    <property type="project" value="InterPro"/>
</dbReference>
<dbReference type="PROSITE" id="PS00639">
    <property type="entry name" value="THIOL_PROTEASE_HIS"/>
    <property type="match status" value="1"/>
</dbReference>
<dbReference type="InterPro" id="IPR013128">
    <property type="entry name" value="Peptidase_C1A"/>
</dbReference>
<gene>
    <name evidence="3" type="ORF">SVUK_LOCUS15427</name>
</gene>
<dbReference type="InterPro" id="IPR025660">
    <property type="entry name" value="Pept_his_AS"/>
</dbReference>
<keyword evidence="4" id="KW-1185">Reference proteome</keyword>
<sequence>MKNGPVIAAFQVFNDFMYYKSGVYVHTWGISLGSHAVKVIGWGVDKGVDYWLVANSWNTDWGENGLQTVGYFRIRRGTNECGFESRICAGDISLEKI</sequence>
<reference evidence="3 4" key="1">
    <citation type="submission" date="2018-11" db="EMBL/GenBank/DDBJ databases">
        <authorList>
            <consortium name="Pathogen Informatics"/>
        </authorList>
    </citation>
    <scope>NUCLEOTIDE SEQUENCE [LARGE SCALE GENOMIC DNA]</scope>
</reference>
<evidence type="ECO:0000256" key="1">
    <source>
        <dbReference type="ARBA" id="ARBA00008455"/>
    </source>
</evidence>
<organism evidence="3 4">
    <name type="scientific">Strongylus vulgaris</name>
    <name type="common">Blood worm</name>
    <dbReference type="NCBI Taxonomy" id="40348"/>
    <lineage>
        <taxon>Eukaryota</taxon>
        <taxon>Metazoa</taxon>
        <taxon>Ecdysozoa</taxon>
        <taxon>Nematoda</taxon>
        <taxon>Chromadorea</taxon>
        <taxon>Rhabditida</taxon>
        <taxon>Rhabditina</taxon>
        <taxon>Rhabditomorpha</taxon>
        <taxon>Strongyloidea</taxon>
        <taxon>Strongylidae</taxon>
        <taxon>Strongylus</taxon>
    </lineage>
</organism>
<dbReference type="Gene3D" id="3.90.70.10">
    <property type="entry name" value="Cysteine proteinases"/>
    <property type="match status" value="1"/>
</dbReference>
<dbReference type="OrthoDB" id="5847537at2759"/>
<dbReference type="PANTHER" id="PTHR12411">
    <property type="entry name" value="CYSTEINE PROTEASE FAMILY C1-RELATED"/>
    <property type="match status" value="1"/>
</dbReference>
<protein>
    <recommendedName>
        <fullName evidence="2">Peptidase C1A papain C-terminal domain-containing protein</fullName>
    </recommendedName>
</protein>
<dbReference type="InterPro" id="IPR038765">
    <property type="entry name" value="Papain-like_cys_pep_sf"/>
</dbReference>
<proteinExistence type="inferred from homology"/>